<reference evidence="1 2" key="1">
    <citation type="submission" date="2023-07" db="EMBL/GenBank/DDBJ databases">
        <title>Genomic Encyclopedia of Type Strains, Phase IV (KMG-IV): sequencing the most valuable type-strain genomes for metagenomic binning, comparative biology and taxonomic classification.</title>
        <authorList>
            <person name="Goeker M."/>
        </authorList>
    </citation>
    <scope>NUCLEOTIDE SEQUENCE [LARGE SCALE GENOMIC DNA]</scope>
    <source>
        <strain evidence="1 2">DSM 17723</strain>
    </source>
</reference>
<name>A0ABT9Z638_9BACI</name>
<accession>A0ABT9Z638</accession>
<keyword evidence="2" id="KW-1185">Reference proteome</keyword>
<dbReference type="Proteomes" id="UP001232245">
    <property type="component" value="Unassembled WGS sequence"/>
</dbReference>
<evidence type="ECO:0000313" key="2">
    <source>
        <dbReference type="Proteomes" id="UP001232245"/>
    </source>
</evidence>
<gene>
    <name evidence="1" type="ORF">J2S02_003661</name>
</gene>
<protein>
    <submittedName>
        <fullName evidence="1">Uncharacterized protein</fullName>
    </submittedName>
</protein>
<dbReference type="RefSeq" id="WP_233452255.1">
    <property type="nucleotide sequence ID" value="NZ_CADEPK010000299.1"/>
</dbReference>
<organism evidence="1 2">
    <name type="scientific">Metabacillus niabensis</name>
    <dbReference type="NCBI Taxonomy" id="324854"/>
    <lineage>
        <taxon>Bacteria</taxon>
        <taxon>Bacillati</taxon>
        <taxon>Bacillota</taxon>
        <taxon>Bacilli</taxon>
        <taxon>Bacillales</taxon>
        <taxon>Bacillaceae</taxon>
        <taxon>Metabacillus</taxon>
    </lineage>
</organism>
<evidence type="ECO:0000313" key="1">
    <source>
        <dbReference type="EMBL" id="MDQ0227316.1"/>
    </source>
</evidence>
<dbReference type="EMBL" id="JAUSTZ010000008">
    <property type="protein sequence ID" value="MDQ0227316.1"/>
    <property type="molecule type" value="Genomic_DNA"/>
</dbReference>
<comment type="caution">
    <text evidence="1">The sequence shown here is derived from an EMBL/GenBank/DDBJ whole genome shotgun (WGS) entry which is preliminary data.</text>
</comment>
<sequence>MDADIRVSSLPSENRKLFQKVKHQTLYKMIRFSWWESHEAMVQCGIAEEDVFSLTAGHVLMYFHSGLVIGAASDPERNSVLIWVERNDTGYVSDDPIETDTDLFSINALDKQYSSSYWRQIVGHRIEEISIIKSIPQNALLAELANEVGVEFVMDNGEKIILSHGLHNNSDDFSVITESYIDRRILENLKWEN</sequence>
<proteinExistence type="predicted"/>